<comment type="caution">
    <text evidence="2">The sequence shown here is derived from an EMBL/GenBank/DDBJ whole genome shotgun (WGS) entry which is preliminary data.</text>
</comment>
<dbReference type="SUPFAM" id="SSF53213">
    <property type="entry name" value="LigB-like"/>
    <property type="match status" value="1"/>
</dbReference>
<dbReference type="GO" id="GO:0008198">
    <property type="term" value="F:ferrous iron binding"/>
    <property type="evidence" value="ECO:0007669"/>
    <property type="project" value="InterPro"/>
</dbReference>
<proteinExistence type="predicted"/>
<dbReference type="EMBL" id="BMRG01000016">
    <property type="protein sequence ID" value="GGP76156.1"/>
    <property type="molecule type" value="Genomic_DNA"/>
</dbReference>
<organism evidence="2 3">
    <name type="scientific">Saccharothrix coeruleofusca</name>
    <dbReference type="NCBI Taxonomy" id="33919"/>
    <lineage>
        <taxon>Bacteria</taxon>
        <taxon>Bacillati</taxon>
        <taxon>Actinomycetota</taxon>
        <taxon>Actinomycetes</taxon>
        <taxon>Pseudonocardiales</taxon>
        <taxon>Pseudonocardiaceae</taxon>
        <taxon>Saccharothrix</taxon>
    </lineage>
</organism>
<dbReference type="Proteomes" id="UP000639606">
    <property type="component" value="Unassembled WGS sequence"/>
</dbReference>
<dbReference type="GO" id="GO:0016702">
    <property type="term" value="F:oxidoreductase activity, acting on single donors with incorporation of molecular oxygen, incorporation of two atoms of oxygen"/>
    <property type="evidence" value="ECO:0007669"/>
    <property type="project" value="UniProtKB-ARBA"/>
</dbReference>
<name>A0A918AVE5_9PSEU</name>
<sequence>MAELVAAAGVPHTPVFPALARGDSEQGRDIAARYAAVSGVLAEADADVVLVLTCDHINTFFLDAWPTFAVVAADSVTGPSDEVPGVERTELAAAGAVGKHLHERLLRQQFDPVLSQHCTVDHSISVPLHFLNPAGLPVVPVFVNGMVGPLPSAARCRAFGDAIRNAVADLPPMRVAVVASGSFSLEVGGPRMDRGKLYGIPDPGWAARVSEHLAAGRLDQLADEATTAQIERAGSVSGELLPWIAMAEAARDLPLSVLDHRPGEGHAFAAWS</sequence>
<dbReference type="InterPro" id="IPR004183">
    <property type="entry name" value="Xdiol_dOase_suB"/>
</dbReference>
<protein>
    <recommendedName>
        <fullName evidence="1">Extradiol ring-cleavage dioxygenase class III enzyme subunit B domain-containing protein</fullName>
    </recommendedName>
</protein>
<gene>
    <name evidence="2" type="ORF">GCM10010185_57270</name>
</gene>
<reference evidence="2" key="2">
    <citation type="submission" date="2020-09" db="EMBL/GenBank/DDBJ databases">
        <authorList>
            <person name="Sun Q."/>
            <person name="Ohkuma M."/>
        </authorList>
    </citation>
    <scope>NUCLEOTIDE SEQUENCE</scope>
    <source>
        <strain evidence="2">JCM 3313</strain>
    </source>
</reference>
<reference evidence="2" key="1">
    <citation type="journal article" date="2014" name="Int. J. Syst. Evol. Microbiol.">
        <title>Complete genome sequence of Corynebacterium casei LMG S-19264T (=DSM 44701T), isolated from a smear-ripened cheese.</title>
        <authorList>
            <consortium name="US DOE Joint Genome Institute (JGI-PGF)"/>
            <person name="Walter F."/>
            <person name="Albersmeier A."/>
            <person name="Kalinowski J."/>
            <person name="Ruckert C."/>
        </authorList>
    </citation>
    <scope>NUCLEOTIDE SEQUENCE</scope>
    <source>
        <strain evidence="2">JCM 3313</strain>
    </source>
</reference>
<accession>A0A918AVE5</accession>
<dbReference type="Gene3D" id="3.40.830.10">
    <property type="entry name" value="LigB-like"/>
    <property type="match status" value="1"/>
</dbReference>
<evidence type="ECO:0000259" key="1">
    <source>
        <dbReference type="Pfam" id="PF02900"/>
    </source>
</evidence>
<feature type="domain" description="Extradiol ring-cleavage dioxygenase class III enzyme subunit B" evidence="1">
    <location>
        <begin position="7"/>
        <end position="250"/>
    </location>
</feature>
<dbReference type="Pfam" id="PF02900">
    <property type="entry name" value="LigB"/>
    <property type="match status" value="1"/>
</dbReference>
<evidence type="ECO:0000313" key="3">
    <source>
        <dbReference type="Proteomes" id="UP000639606"/>
    </source>
</evidence>
<dbReference type="RefSeq" id="WP_189226436.1">
    <property type="nucleotide sequence ID" value="NZ_BMRG01000016.1"/>
</dbReference>
<evidence type="ECO:0000313" key="2">
    <source>
        <dbReference type="EMBL" id="GGP76156.1"/>
    </source>
</evidence>
<keyword evidence="3" id="KW-1185">Reference proteome</keyword>
<dbReference type="AlphaFoldDB" id="A0A918AVE5"/>